<dbReference type="InterPro" id="IPR038765">
    <property type="entry name" value="Papain-like_cys_pep_sf"/>
</dbReference>
<dbReference type="PANTHER" id="PTHR46896">
    <property type="entry name" value="SENTRIN-SPECIFIC PROTEASE"/>
    <property type="match status" value="1"/>
</dbReference>
<feature type="compositionally biased region" description="Pro residues" evidence="6">
    <location>
        <begin position="91"/>
        <end position="105"/>
    </location>
</feature>
<dbReference type="GO" id="GO:0070139">
    <property type="term" value="F:SUMO-specific endopeptidase activity"/>
    <property type="evidence" value="ECO:0007669"/>
    <property type="project" value="TreeGrafter"/>
</dbReference>
<dbReference type="GO" id="GO:0005634">
    <property type="term" value="C:nucleus"/>
    <property type="evidence" value="ECO:0007669"/>
    <property type="project" value="TreeGrafter"/>
</dbReference>
<feature type="region of interest" description="Disordered" evidence="6">
    <location>
        <begin position="85"/>
        <end position="125"/>
    </location>
</feature>
<evidence type="ECO:0000313" key="9">
    <source>
        <dbReference type="Proteomes" id="UP000324832"/>
    </source>
</evidence>
<sequence>MAQYYQIVGQGHSLTLEDLQRFCPNICLDGRIVVNQEDPQYASQQVVVQQSDQPNDIIVSEGVPAQPQIVVGDGLQYQHQYIIRNDQPSSSLPPPPQPPPPPPTIRPGFQQQQQQPQQNHQQQTLHRHQVFYTSELPVDAQTMLQQSPQSIDASMMQQSSPQNGTPTRSVPPRLLNQALTAPAGVTLVRTPVRTVRPRRPPMRAALNTTQPLQVPRLLTHNQLQQGQVSASSSGVVGASMSPAIVAAAVRNRVPRAASPRTPSPRVLNTHAGTIVTQNMSQANLSHQNVAQTSQNNITLPQPNTINVQQNMSSQQLQQIQQVKKVVVQPNNANEMDDLEESITAAIVQKNIVTDNVNKQQYQSLSPVRQGTVAPRPTNSGIQVNFNPQQNFQQQHVTFENQHIQPQHQPHAVSQISQLLMQPENPEEKRQVITLDTGRQTLVKSKEQQRPVQRVPPMQTNQQTGLPDNNEAVSGPSEQSSEPQSAKMLIFLQNGEQRLITFTLPKESCTLQEVLEQVEVPFTEDTHIQCMQNTNSEIDYFVSIGSTTRIEEMLENHPILVGDMNTRNSPSVMSQPSRSSEVPSPEKTPCPDSITNSPESPRSPPPRFVEGMLAMSEGIYRGAERSCEGIKLNLLKNTIKSLNSKTGAHDKKPARVRKPRGKQPDPEPEQSASMKEPSLSEIEGGTPDSGIGFDQLDDESREEINHGIAGMVTSLNCRTIRIGSYRYTPKEKIYLSSRGIKIVAPSLKNESQEVALQIQLKEIVRVLGHFGKGLPVIFLYTMSKCGAYIRKTLDMVEDAGPYYDPMSKVDPYKRITLLPEVLTDEAKVALKTLFGKVLDELNPKEANEILVRTCPKEINNVSKMTTRSASITASSGSKNSNPAEIRQILIYPPGKGGIPINTEDYMCLAQDQFLNDVIIDFYLKHLVHDVLTHAQREKTHIFSTFFYKRLTTKPSKINRSSNPHEWDSSLTPAQKRHARVKTWTKNVNIFDKDFIVVPINENCHWFVAIICFPTLDGCRSILDNRVVVPQESDLDMQCDSEEDEPEKPEIKLEPVSKNKIFNKDNIKGSCPKIPQQNNFTDCGLYLLQYVEQFFKSPITDYTLPIKQLSNWFDEIVVTRKREEISNLLKLLMHKYNPDSHLALPDIAFPTLNGKLVESDQQEESGDSEKSGSSKELKAERISEGPTLNFLVKRNIADSSETIHLRKTIRLTSDLENRSVMQIKQEFIKKGDNENQILIPIKVHSSDLIHNNILVNKSKALSDKKHGVYNHSVSSVNCVRQNVSDSDTSFLKTRRINKLDDIVTEGSKKFKKNDC</sequence>
<feature type="compositionally biased region" description="Polar residues" evidence="6">
    <location>
        <begin position="457"/>
        <end position="466"/>
    </location>
</feature>
<dbReference type="Proteomes" id="UP000324832">
    <property type="component" value="Unassembled WGS sequence"/>
</dbReference>
<keyword evidence="9" id="KW-1185">Reference proteome</keyword>
<dbReference type="GO" id="GO:0005737">
    <property type="term" value="C:cytoplasm"/>
    <property type="evidence" value="ECO:0007669"/>
    <property type="project" value="TreeGrafter"/>
</dbReference>
<comment type="similarity">
    <text evidence="1">Belongs to the peptidase C48 family.</text>
</comment>
<name>A0A5E4QRA6_9NEOP</name>
<dbReference type="Gene3D" id="3.30.310.130">
    <property type="entry name" value="Ubiquitin-related"/>
    <property type="match status" value="1"/>
</dbReference>
<feature type="region of interest" description="Disordered" evidence="6">
    <location>
        <begin position="1156"/>
        <end position="1178"/>
    </location>
</feature>
<keyword evidence="3" id="KW-0645">Protease</keyword>
<dbReference type="GO" id="GO:0016926">
    <property type="term" value="P:protein desumoylation"/>
    <property type="evidence" value="ECO:0007669"/>
    <property type="project" value="TreeGrafter"/>
</dbReference>
<dbReference type="Pfam" id="PF02902">
    <property type="entry name" value="Peptidase_C48"/>
    <property type="match status" value="1"/>
</dbReference>
<feature type="region of interest" description="Disordered" evidence="6">
    <location>
        <begin position="437"/>
        <end position="483"/>
    </location>
</feature>
<dbReference type="EMBL" id="FZQP02004123">
    <property type="protein sequence ID" value="VVC99427.1"/>
    <property type="molecule type" value="Genomic_DNA"/>
</dbReference>
<evidence type="ECO:0000256" key="3">
    <source>
        <dbReference type="ARBA" id="ARBA00022670"/>
    </source>
</evidence>
<evidence type="ECO:0000313" key="8">
    <source>
        <dbReference type="EMBL" id="VVC99427.1"/>
    </source>
</evidence>
<feature type="compositionally biased region" description="Low complexity" evidence="6">
    <location>
        <begin position="568"/>
        <end position="579"/>
    </location>
</feature>
<feature type="compositionally biased region" description="Low complexity" evidence="6">
    <location>
        <begin position="110"/>
        <end position="123"/>
    </location>
</feature>
<evidence type="ECO:0000256" key="1">
    <source>
        <dbReference type="ARBA" id="ARBA00005234"/>
    </source>
</evidence>
<dbReference type="PANTHER" id="PTHR46896:SF3">
    <property type="entry name" value="FI06413P-RELATED"/>
    <property type="match status" value="1"/>
</dbReference>
<evidence type="ECO:0000256" key="6">
    <source>
        <dbReference type="SAM" id="MobiDB-lite"/>
    </source>
</evidence>
<feature type="region of interest" description="Disordered" evidence="6">
    <location>
        <begin position="147"/>
        <end position="169"/>
    </location>
</feature>
<feature type="domain" description="Ubiquitin-like protease family profile" evidence="7">
    <location>
        <begin position="897"/>
        <end position="1092"/>
    </location>
</feature>
<evidence type="ECO:0000256" key="2">
    <source>
        <dbReference type="ARBA" id="ARBA00022553"/>
    </source>
</evidence>
<keyword evidence="4" id="KW-0833">Ubl conjugation pathway</keyword>
<organism evidence="8 9">
    <name type="scientific">Leptidea sinapis</name>
    <dbReference type="NCBI Taxonomy" id="189913"/>
    <lineage>
        <taxon>Eukaryota</taxon>
        <taxon>Metazoa</taxon>
        <taxon>Ecdysozoa</taxon>
        <taxon>Arthropoda</taxon>
        <taxon>Hexapoda</taxon>
        <taxon>Insecta</taxon>
        <taxon>Pterygota</taxon>
        <taxon>Neoptera</taxon>
        <taxon>Endopterygota</taxon>
        <taxon>Lepidoptera</taxon>
        <taxon>Glossata</taxon>
        <taxon>Ditrysia</taxon>
        <taxon>Papilionoidea</taxon>
        <taxon>Pieridae</taxon>
        <taxon>Dismorphiinae</taxon>
        <taxon>Leptidea</taxon>
    </lineage>
</organism>
<proteinExistence type="inferred from homology"/>
<keyword evidence="2" id="KW-0597">Phosphoprotein</keyword>
<accession>A0A5E4QRA6</accession>
<feature type="region of interest" description="Disordered" evidence="6">
    <location>
        <begin position="560"/>
        <end position="608"/>
    </location>
</feature>
<dbReference type="Gene3D" id="1.10.418.20">
    <property type="match status" value="1"/>
</dbReference>
<dbReference type="GO" id="GO:0006508">
    <property type="term" value="P:proteolysis"/>
    <property type="evidence" value="ECO:0007669"/>
    <property type="project" value="UniProtKB-KW"/>
</dbReference>
<evidence type="ECO:0000259" key="7">
    <source>
        <dbReference type="PROSITE" id="PS50600"/>
    </source>
</evidence>
<keyword evidence="5" id="KW-0378">Hydrolase</keyword>
<evidence type="ECO:0000256" key="5">
    <source>
        <dbReference type="ARBA" id="ARBA00022801"/>
    </source>
</evidence>
<dbReference type="PROSITE" id="PS50600">
    <property type="entry name" value="ULP_PROTEASE"/>
    <property type="match status" value="1"/>
</dbReference>
<feature type="region of interest" description="Disordered" evidence="6">
    <location>
        <begin position="642"/>
        <end position="694"/>
    </location>
</feature>
<protein>
    <recommendedName>
        <fullName evidence="7">Ubiquitin-like protease family profile domain-containing protein</fullName>
    </recommendedName>
</protein>
<feature type="compositionally biased region" description="Polar residues" evidence="6">
    <location>
        <begin position="147"/>
        <end position="168"/>
    </location>
</feature>
<dbReference type="InterPro" id="IPR051947">
    <property type="entry name" value="Sentrin-specific_protease"/>
</dbReference>
<dbReference type="FunFam" id="1.10.418.20:FF:000001">
    <property type="entry name" value="sentrin-specific protease 6 isoform X1"/>
    <property type="match status" value="1"/>
</dbReference>
<feature type="compositionally biased region" description="Basic and acidic residues" evidence="6">
    <location>
        <begin position="1165"/>
        <end position="1178"/>
    </location>
</feature>
<dbReference type="InterPro" id="IPR003653">
    <property type="entry name" value="Peptidase_C48_C"/>
</dbReference>
<dbReference type="SUPFAM" id="SSF54001">
    <property type="entry name" value="Cysteine proteinases"/>
    <property type="match status" value="1"/>
</dbReference>
<gene>
    <name evidence="8" type="ORF">LSINAPIS_LOCUS10309</name>
</gene>
<reference evidence="8 9" key="1">
    <citation type="submission" date="2017-07" db="EMBL/GenBank/DDBJ databases">
        <authorList>
            <person name="Talla V."/>
            <person name="Backstrom N."/>
        </authorList>
    </citation>
    <scope>NUCLEOTIDE SEQUENCE [LARGE SCALE GENOMIC DNA]</scope>
</reference>
<evidence type="ECO:0000256" key="4">
    <source>
        <dbReference type="ARBA" id="ARBA00022786"/>
    </source>
</evidence>